<protein>
    <submittedName>
        <fullName evidence="7">Oligopeptide-binding protein OppA</fullName>
    </submittedName>
</protein>
<gene>
    <name evidence="7" type="primary">oppA_1</name>
    <name evidence="7" type="ORF">KDA_22080</name>
</gene>
<dbReference type="Gene3D" id="3.90.76.10">
    <property type="entry name" value="Dipeptide-binding Protein, Domain 1"/>
    <property type="match status" value="1"/>
</dbReference>
<feature type="signal peptide" evidence="5">
    <location>
        <begin position="1"/>
        <end position="33"/>
    </location>
</feature>
<keyword evidence="4 5" id="KW-0732">Signal</keyword>
<dbReference type="PROSITE" id="PS51257">
    <property type="entry name" value="PROKAR_LIPOPROTEIN"/>
    <property type="match status" value="1"/>
</dbReference>
<dbReference type="PIRSF" id="PIRSF002741">
    <property type="entry name" value="MppA"/>
    <property type="match status" value="1"/>
</dbReference>
<dbReference type="Pfam" id="PF00496">
    <property type="entry name" value="SBP_bac_5"/>
    <property type="match status" value="1"/>
</dbReference>
<evidence type="ECO:0000259" key="6">
    <source>
        <dbReference type="Pfam" id="PF00496"/>
    </source>
</evidence>
<dbReference type="SUPFAM" id="SSF53850">
    <property type="entry name" value="Periplasmic binding protein-like II"/>
    <property type="match status" value="1"/>
</dbReference>
<dbReference type="CDD" id="cd08504">
    <property type="entry name" value="PBP2_OppA"/>
    <property type="match status" value="1"/>
</dbReference>
<keyword evidence="3" id="KW-0813">Transport</keyword>
<evidence type="ECO:0000256" key="1">
    <source>
        <dbReference type="ARBA" id="ARBA00004196"/>
    </source>
</evidence>
<evidence type="ECO:0000313" key="8">
    <source>
        <dbReference type="Proteomes" id="UP000287171"/>
    </source>
</evidence>
<dbReference type="GO" id="GO:1904680">
    <property type="term" value="F:peptide transmembrane transporter activity"/>
    <property type="evidence" value="ECO:0007669"/>
    <property type="project" value="TreeGrafter"/>
</dbReference>
<dbReference type="GO" id="GO:0043190">
    <property type="term" value="C:ATP-binding cassette (ABC) transporter complex"/>
    <property type="evidence" value="ECO:0007669"/>
    <property type="project" value="InterPro"/>
</dbReference>
<evidence type="ECO:0000256" key="4">
    <source>
        <dbReference type="ARBA" id="ARBA00022729"/>
    </source>
</evidence>
<dbReference type="GO" id="GO:0030313">
    <property type="term" value="C:cell envelope"/>
    <property type="evidence" value="ECO:0007669"/>
    <property type="project" value="UniProtKB-SubCell"/>
</dbReference>
<accession>A0A402B5V5</accession>
<feature type="chain" id="PRO_5019479177" evidence="5">
    <location>
        <begin position="34"/>
        <end position="571"/>
    </location>
</feature>
<dbReference type="GO" id="GO:0042597">
    <property type="term" value="C:periplasmic space"/>
    <property type="evidence" value="ECO:0007669"/>
    <property type="project" value="UniProtKB-ARBA"/>
</dbReference>
<reference evidence="8" key="1">
    <citation type="submission" date="2018-12" db="EMBL/GenBank/DDBJ databases">
        <title>Tengunoibacter tsumagoiensis gen. nov., sp. nov., Dictyobacter kobayashii sp. nov., D. alpinus sp. nov., and D. joshuensis sp. nov. and description of Dictyobacteraceae fam. nov. within the order Ktedonobacterales isolated from Tengu-no-mugimeshi.</title>
        <authorList>
            <person name="Wang C.M."/>
            <person name="Zheng Y."/>
            <person name="Sakai Y."/>
            <person name="Toyoda A."/>
            <person name="Minakuchi Y."/>
            <person name="Abe K."/>
            <person name="Yokota A."/>
            <person name="Yabe S."/>
        </authorList>
    </citation>
    <scope>NUCLEOTIDE SEQUENCE [LARGE SCALE GENOMIC DNA]</scope>
    <source>
        <strain evidence="8">Uno16</strain>
    </source>
</reference>
<evidence type="ECO:0000256" key="5">
    <source>
        <dbReference type="SAM" id="SignalP"/>
    </source>
</evidence>
<dbReference type="AlphaFoldDB" id="A0A402B5V5"/>
<dbReference type="GO" id="GO:0015833">
    <property type="term" value="P:peptide transport"/>
    <property type="evidence" value="ECO:0007669"/>
    <property type="project" value="TreeGrafter"/>
</dbReference>
<evidence type="ECO:0000313" key="7">
    <source>
        <dbReference type="EMBL" id="GCE26724.1"/>
    </source>
</evidence>
<evidence type="ECO:0000256" key="3">
    <source>
        <dbReference type="ARBA" id="ARBA00022448"/>
    </source>
</evidence>
<dbReference type="PANTHER" id="PTHR30290:SF10">
    <property type="entry name" value="PERIPLASMIC OLIGOPEPTIDE-BINDING PROTEIN-RELATED"/>
    <property type="match status" value="1"/>
</dbReference>
<dbReference type="InterPro" id="IPR039424">
    <property type="entry name" value="SBP_5"/>
</dbReference>
<comment type="subcellular location">
    <subcellularLocation>
        <location evidence="1">Cell envelope</location>
    </subcellularLocation>
</comment>
<comment type="similarity">
    <text evidence="2">Belongs to the bacterial solute-binding protein 5 family.</text>
</comment>
<feature type="domain" description="Solute-binding protein family 5" evidence="6">
    <location>
        <begin position="92"/>
        <end position="480"/>
    </location>
</feature>
<organism evidence="7 8">
    <name type="scientific">Dictyobacter alpinus</name>
    <dbReference type="NCBI Taxonomy" id="2014873"/>
    <lineage>
        <taxon>Bacteria</taxon>
        <taxon>Bacillati</taxon>
        <taxon>Chloroflexota</taxon>
        <taxon>Ktedonobacteria</taxon>
        <taxon>Ktedonobacterales</taxon>
        <taxon>Dictyobacteraceae</taxon>
        <taxon>Dictyobacter</taxon>
    </lineage>
</organism>
<dbReference type="Gene3D" id="3.40.190.10">
    <property type="entry name" value="Periplasmic binding protein-like II"/>
    <property type="match status" value="1"/>
</dbReference>
<proteinExistence type="inferred from homology"/>
<name>A0A402B5V5_9CHLR</name>
<evidence type="ECO:0000256" key="2">
    <source>
        <dbReference type="ARBA" id="ARBA00005695"/>
    </source>
</evidence>
<keyword evidence="8" id="KW-1185">Reference proteome</keyword>
<dbReference type="OrthoDB" id="9783874at2"/>
<dbReference type="PANTHER" id="PTHR30290">
    <property type="entry name" value="PERIPLASMIC BINDING COMPONENT OF ABC TRANSPORTER"/>
    <property type="match status" value="1"/>
</dbReference>
<dbReference type="InterPro" id="IPR030678">
    <property type="entry name" value="Peptide/Ni-bd"/>
</dbReference>
<dbReference type="Proteomes" id="UP000287171">
    <property type="component" value="Unassembled WGS sequence"/>
</dbReference>
<sequence>MRHIRKKSGLLSIASILGALVMLLSACGGGSTANDKGGSTQIPMAAKQVLRIPAIGGDFDTLDPALTAGGLGEPYNLLFLGLVGADDKGNIHDVLAASHQVSSDGLTYTFKLRSGLKFSNGDKLDANDVAYSLNRVIDPATKSQVSNYLGLLKDYDKFSAGKVKTLIGDSIVVKDANTIDLIISKPASYFLQALNYSTGDVVNQKLVTKYGASWTDHLQEGAGNGPFKVKSYSHTTGLVIVPNESYYGKKPKLQEIQYTITGDRDSTFKSMKAGQFDLAPVPPALDNANRNLPGYQESPALATRYIAMNYLVKPLDNIKIRQALSLALNKDLIVGSIIGKTVTPSYHIIPDGIPGYNKDLKGPGGVTTNAGDAAKAKTLFQEGLKEEGYKSAADVPQLKLAYSQSYKAGADTMAAVANEWKQVLGFNVKLVAVEGNDLISQQFATTGKDGPLQLWYASWGADYLDPQDWTSLFFEKGANYNNFNYGQNKSATATDQQAVQDLLAKADVTPDQATRLKMYQDAEQKIVNDVPYITTYQSSYSYLVNTKLKGWKLQPLGSQSTEDWLDIYFAK</sequence>
<dbReference type="EMBL" id="BIFT01000001">
    <property type="protein sequence ID" value="GCE26724.1"/>
    <property type="molecule type" value="Genomic_DNA"/>
</dbReference>
<dbReference type="RefSeq" id="WP_126627143.1">
    <property type="nucleotide sequence ID" value="NZ_BIFT01000001.1"/>
</dbReference>
<comment type="caution">
    <text evidence="7">The sequence shown here is derived from an EMBL/GenBank/DDBJ whole genome shotgun (WGS) entry which is preliminary data.</text>
</comment>
<dbReference type="InterPro" id="IPR000914">
    <property type="entry name" value="SBP_5_dom"/>
</dbReference>
<dbReference type="Gene3D" id="3.10.105.10">
    <property type="entry name" value="Dipeptide-binding Protein, Domain 3"/>
    <property type="match status" value="1"/>
</dbReference>